<evidence type="ECO:0000256" key="1">
    <source>
        <dbReference type="SAM" id="MobiDB-lite"/>
    </source>
</evidence>
<feature type="compositionally biased region" description="Basic and acidic residues" evidence="1">
    <location>
        <begin position="115"/>
        <end position="125"/>
    </location>
</feature>
<keyword evidence="4" id="KW-1185">Reference proteome</keyword>
<reference evidence="3 4" key="1">
    <citation type="submission" date="2020-04" db="EMBL/GenBank/DDBJ databases">
        <title>Draft Genome Sequence of Streptomyces morookaense DSM 40503, an 8-azaguanine-producing strain.</title>
        <authorList>
            <person name="Qi J."/>
            <person name="Gao J.-M."/>
        </authorList>
    </citation>
    <scope>NUCLEOTIDE SEQUENCE [LARGE SCALE GENOMIC DNA]</scope>
    <source>
        <strain evidence="3 4">DSM 40503</strain>
    </source>
</reference>
<dbReference type="RefSeq" id="WP_171087930.1">
    <property type="nucleotide sequence ID" value="NZ_BNBU01000018.1"/>
</dbReference>
<evidence type="ECO:0000256" key="2">
    <source>
        <dbReference type="SAM" id="Phobius"/>
    </source>
</evidence>
<protein>
    <submittedName>
        <fullName evidence="3">Uncharacterized protein</fullName>
    </submittedName>
</protein>
<feature type="transmembrane region" description="Helical" evidence="2">
    <location>
        <begin position="40"/>
        <end position="69"/>
    </location>
</feature>
<dbReference type="AlphaFoldDB" id="A0A7Y7BB85"/>
<proteinExistence type="predicted"/>
<comment type="caution">
    <text evidence="3">The sequence shown here is derived from an EMBL/GenBank/DDBJ whole genome shotgun (WGS) entry which is preliminary data.</text>
</comment>
<dbReference type="EMBL" id="JABBXF010000127">
    <property type="protein sequence ID" value="NVK82371.1"/>
    <property type="molecule type" value="Genomic_DNA"/>
</dbReference>
<evidence type="ECO:0000313" key="3">
    <source>
        <dbReference type="EMBL" id="NVK82371.1"/>
    </source>
</evidence>
<feature type="region of interest" description="Disordered" evidence="1">
    <location>
        <begin position="103"/>
        <end position="125"/>
    </location>
</feature>
<feature type="transmembrane region" description="Helical" evidence="2">
    <location>
        <begin position="75"/>
        <end position="96"/>
    </location>
</feature>
<organism evidence="3 4">
    <name type="scientific">Streptomyces morookaense</name>
    <name type="common">Streptoverticillium morookaense</name>
    <dbReference type="NCBI Taxonomy" id="1970"/>
    <lineage>
        <taxon>Bacteria</taxon>
        <taxon>Bacillati</taxon>
        <taxon>Actinomycetota</taxon>
        <taxon>Actinomycetes</taxon>
        <taxon>Kitasatosporales</taxon>
        <taxon>Streptomycetaceae</taxon>
        <taxon>Streptomyces</taxon>
    </lineage>
</organism>
<gene>
    <name evidence="3" type="ORF">HG542_32705</name>
</gene>
<keyword evidence="2" id="KW-1133">Transmembrane helix</keyword>
<keyword evidence="2" id="KW-0812">Transmembrane</keyword>
<dbReference type="Proteomes" id="UP000587462">
    <property type="component" value="Unassembled WGS sequence"/>
</dbReference>
<sequence length="125" mass="13725">MADHDDGTGQERASGLWALWDIVREVLRSVVSDSRRTRNLILLVNITMLCAAIFVAVVAAALLTVWFWLSSHPSGWLEAAALCGGVGTVAGVRYLYVRTPRRVSATSRGGRRRGRDAEETDRPTD</sequence>
<keyword evidence="2" id="KW-0472">Membrane</keyword>
<evidence type="ECO:0000313" key="4">
    <source>
        <dbReference type="Proteomes" id="UP000587462"/>
    </source>
</evidence>
<name>A0A7Y7BB85_STRMO</name>
<accession>A0A7Y7BB85</accession>